<keyword evidence="1" id="KW-0472">Membrane</keyword>
<evidence type="ECO:0000313" key="3">
    <source>
        <dbReference type="Proteomes" id="UP001059950"/>
    </source>
</evidence>
<name>A0ABY5GX82_9GAMM</name>
<feature type="transmembrane region" description="Helical" evidence="1">
    <location>
        <begin position="6"/>
        <end position="27"/>
    </location>
</feature>
<evidence type="ECO:0000313" key="2">
    <source>
        <dbReference type="EMBL" id="UTW04403.1"/>
    </source>
</evidence>
<sequence>MNGVSFVVSILGLFLAAVGVYFPRVALKIEMYGNKFADMRVLSFPDNYVKFWLKRWYIIVLCFGGAKLIADFLFVAIGVSWEGFIAYLVAFPLTYVFMKGLIFLLYLMFYFLKILCWILYFISYGFVCCSRFINKEAEVLTGSGVIIAVVGTALSGYSFFF</sequence>
<keyword evidence="3" id="KW-1185">Reference proteome</keyword>
<dbReference type="EMBL" id="CP073344">
    <property type="protein sequence ID" value="UTW04403.1"/>
    <property type="molecule type" value="Genomic_DNA"/>
</dbReference>
<reference evidence="2" key="1">
    <citation type="submission" date="2021-04" db="EMBL/GenBank/DDBJ databases">
        <title>Oceanospirillales bacteria with DddD are important DMSP degraders in coastal seawater.</title>
        <authorList>
            <person name="Liu J."/>
        </authorList>
    </citation>
    <scope>NUCLEOTIDE SEQUENCE</scope>
    <source>
        <strain evidence="2">GY6</strain>
    </source>
</reference>
<accession>A0ABY5GX82</accession>
<feature type="transmembrane region" description="Helical" evidence="1">
    <location>
        <begin position="139"/>
        <end position="160"/>
    </location>
</feature>
<feature type="transmembrane region" description="Helical" evidence="1">
    <location>
        <begin position="56"/>
        <end position="78"/>
    </location>
</feature>
<gene>
    <name evidence="2" type="ORF">KDX31_05180</name>
</gene>
<keyword evidence="1" id="KW-1133">Transmembrane helix</keyword>
<dbReference type="Proteomes" id="UP001059950">
    <property type="component" value="Chromosome"/>
</dbReference>
<feature type="transmembrane region" description="Helical" evidence="1">
    <location>
        <begin position="84"/>
        <end position="107"/>
    </location>
</feature>
<feature type="transmembrane region" description="Helical" evidence="1">
    <location>
        <begin position="114"/>
        <end position="133"/>
    </location>
</feature>
<keyword evidence="1" id="KW-0812">Transmembrane</keyword>
<proteinExistence type="predicted"/>
<protein>
    <submittedName>
        <fullName evidence="2">Uncharacterized protein</fullName>
    </submittedName>
</protein>
<organism evidence="2 3">
    <name type="scientific">Amphritea atlantica</name>
    <dbReference type="NCBI Taxonomy" id="355243"/>
    <lineage>
        <taxon>Bacteria</taxon>
        <taxon>Pseudomonadati</taxon>
        <taxon>Pseudomonadota</taxon>
        <taxon>Gammaproteobacteria</taxon>
        <taxon>Oceanospirillales</taxon>
        <taxon>Oceanospirillaceae</taxon>
        <taxon>Amphritea</taxon>
    </lineage>
</organism>
<evidence type="ECO:0000256" key="1">
    <source>
        <dbReference type="SAM" id="Phobius"/>
    </source>
</evidence>